<sequence length="461" mass="49646">MASVDAQRGGVQGAHRGGGTDTAWHPDPPESGQREQPGPLRIWFPLLLALCWMLGTFAVFWLSDLDQRVPNKTQLCVFVFSATGLFAFGYAVQAWRCKPDRFLSVAPTEFTRARKLLFVGVGYHVAVSAVAMATLGATGPTSVWSNVRDPANAYFDKLDAYEQGVGQGNGTLTLLALLGVCGTMLAPLLVVYWHRLSWPVRTVGLLGLAFHATYYLFVGTLKGLGDVAVMLGAGLLVVAVTARRRPGTRRGRLLALAAMIAVAFTAYMVFSQAARSTVSGTSDMVRASPTVASVAGPHVANGVAAVVFYPTHGYLGLAHNLQVPFEWSRGLGSAPAATILAEQQFGADASAHPSYPKRTENATGWPAQLYWATIYPWLASDLTFPGAALFMGLVGWFFARVWLEATLARRVLPLLIFAQLWIVIAYLPANNQIGMSPESVSGMITLLALYLCRSRPARRAA</sequence>
<keyword evidence="2" id="KW-0472">Membrane</keyword>
<evidence type="ECO:0000313" key="3">
    <source>
        <dbReference type="EMBL" id="NGM11432.1"/>
    </source>
</evidence>
<organism evidence="3 4">
    <name type="scientific">Verrucosispora sioxanthis</name>
    <dbReference type="NCBI Taxonomy" id="2499994"/>
    <lineage>
        <taxon>Bacteria</taxon>
        <taxon>Bacillati</taxon>
        <taxon>Actinomycetota</taxon>
        <taxon>Actinomycetes</taxon>
        <taxon>Micromonosporales</taxon>
        <taxon>Micromonosporaceae</taxon>
        <taxon>Micromonospora</taxon>
    </lineage>
</organism>
<name>A0A6M1KVR9_9ACTN</name>
<feature type="transmembrane region" description="Helical" evidence="2">
    <location>
        <begin position="42"/>
        <end position="63"/>
    </location>
</feature>
<feature type="transmembrane region" description="Helical" evidence="2">
    <location>
        <begin position="223"/>
        <end position="241"/>
    </location>
</feature>
<dbReference type="RefSeq" id="WP_164445337.1">
    <property type="nucleotide sequence ID" value="NZ_SAIY01000001.1"/>
</dbReference>
<evidence type="ECO:0008006" key="5">
    <source>
        <dbReference type="Google" id="ProtNLM"/>
    </source>
</evidence>
<feature type="transmembrane region" description="Helical" evidence="2">
    <location>
        <begin position="374"/>
        <end position="399"/>
    </location>
</feature>
<feature type="transmembrane region" description="Helical" evidence="2">
    <location>
        <begin position="435"/>
        <end position="452"/>
    </location>
</feature>
<reference evidence="3 4" key="1">
    <citation type="submission" date="2020-02" db="EMBL/GenBank/DDBJ databases">
        <title>Draft Genome Sequence of Verrucosispora sp. Strain CWR15, Isolated from Gulf of Mexico Sponge.</title>
        <authorList>
            <person name="Kennedy S.J."/>
            <person name="Cella E."/>
            <person name="Azarian T."/>
            <person name="Baker B.J."/>
            <person name="Shaw L.N."/>
        </authorList>
    </citation>
    <scope>NUCLEOTIDE SEQUENCE [LARGE SCALE GENOMIC DNA]</scope>
    <source>
        <strain evidence="3 4">CWR15</strain>
    </source>
</reference>
<feature type="transmembrane region" description="Helical" evidence="2">
    <location>
        <begin position="75"/>
        <end position="95"/>
    </location>
</feature>
<feature type="compositionally biased region" description="Gly residues" evidence="1">
    <location>
        <begin position="10"/>
        <end position="20"/>
    </location>
</feature>
<comment type="caution">
    <text evidence="3">The sequence shown here is derived from an EMBL/GenBank/DDBJ whole genome shotgun (WGS) entry which is preliminary data.</text>
</comment>
<proteinExistence type="predicted"/>
<evidence type="ECO:0000256" key="2">
    <source>
        <dbReference type="SAM" id="Phobius"/>
    </source>
</evidence>
<accession>A0A6M1KVR9</accession>
<keyword evidence="2" id="KW-0812">Transmembrane</keyword>
<feature type="region of interest" description="Disordered" evidence="1">
    <location>
        <begin position="1"/>
        <end position="36"/>
    </location>
</feature>
<gene>
    <name evidence="3" type="ORF">ENC19_01405</name>
</gene>
<protein>
    <recommendedName>
        <fullName evidence="5">Oligosaccharide repeat unit polymerase</fullName>
    </recommendedName>
</protein>
<evidence type="ECO:0000256" key="1">
    <source>
        <dbReference type="SAM" id="MobiDB-lite"/>
    </source>
</evidence>
<dbReference type="Proteomes" id="UP000478148">
    <property type="component" value="Unassembled WGS sequence"/>
</dbReference>
<dbReference type="EMBL" id="SAIY01000001">
    <property type="protein sequence ID" value="NGM11432.1"/>
    <property type="molecule type" value="Genomic_DNA"/>
</dbReference>
<keyword evidence="4" id="KW-1185">Reference proteome</keyword>
<feature type="transmembrane region" description="Helical" evidence="2">
    <location>
        <begin position="116"/>
        <end position="137"/>
    </location>
</feature>
<feature type="transmembrane region" description="Helical" evidence="2">
    <location>
        <begin position="411"/>
        <end position="429"/>
    </location>
</feature>
<feature type="transmembrane region" description="Helical" evidence="2">
    <location>
        <begin position="253"/>
        <end position="270"/>
    </location>
</feature>
<feature type="transmembrane region" description="Helical" evidence="2">
    <location>
        <begin position="200"/>
        <end position="217"/>
    </location>
</feature>
<evidence type="ECO:0000313" key="4">
    <source>
        <dbReference type="Proteomes" id="UP000478148"/>
    </source>
</evidence>
<feature type="transmembrane region" description="Helical" evidence="2">
    <location>
        <begin position="172"/>
        <end position="193"/>
    </location>
</feature>
<dbReference type="AlphaFoldDB" id="A0A6M1KVR9"/>
<keyword evidence="2" id="KW-1133">Transmembrane helix</keyword>